<organism evidence="2 3">
    <name type="scientific">Phytophthora sojae (strain P6497)</name>
    <name type="common">Soybean stem and root rot agent</name>
    <name type="synonym">Phytophthora megasperma f. sp. glycines</name>
    <dbReference type="NCBI Taxonomy" id="1094619"/>
    <lineage>
        <taxon>Eukaryota</taxon>
        <taxon>Sar</taxon>
        <taxon>Stramenopiles</taxon>
        <taxon>Oomycota</taxon>
        <taxon>Peronosporomycetes</taxon>
        <taxon>Peronosporales</taxon>
        <taxon>Peronosporaceae</taxon>
        <taxon>Phytophthora</taxon>
    </lineage>
</organism>
<sequence length="114" mass="13325">MPREPRRRFHNDDEDSEAHMDALGQCLKGRERARDRLIARLRRLDEEIEAIEQSMHRLARYGIERDPAPTPPPQQQSPERRSPRTPEFVETYGDPVHSDEVPAKSDCLKFYGES</sequence>
<dbReference type="KEGG" id="psoj:PHYSODRAFT_338912"/>
<feature type="compositionally biased region" description="Basic and acidic residues" evidence="1">
    <location>
        <begin position="96"/>
        <end position="107"/>
    </location>
</feature>
<protein>
    <submittedName>
        <fullName evidence="2">Uncharacterized protein</fullName>
    </submittedName>
</protein>
<dbReference type="GeneID" id="20647665"/>
<keyword evidence="3" id="KW-1185">Reference proteome</keyword>
<proteinExistence type="predicted"/>
<accession>G5A3Y3</accession>
<evidence type="ECO:0000256" key="1">
    <source>
        <dbReference type="SAM" id="MobiDB-lite"/>
    </source>
</evidence>
<dbReference type="SMR" id="G5A3Y3"/>
<feature type="region of interest" description="Disordered" evidence="1">
    <location>
        <begin position="59"/>
        <end position="114"/>
    </location>
</feature>
<dbReference type="InParanoid" id="G5A3Y3"/>
<dbReference type="RefSeq" id="XP_009535104.1">
    <property type="nucleotide sequence ID" value="XM_009536809.1"/>
</dbReference>
<reference evidence="2 3" key="1">
    <citation type="journal article" date="2006" name="Science">
        <title>Phytophthora genome sequences uncover evolutionary origins and mechanisms of pathogenesis.</title>
        <authorList>
            <person name="Tyler B.M."/>
            <person name="Tripathy S."/>
            <person name="Zhang X."/>
            <person name="Dehal P."/>
            <person name="Jiang R.H."/>
            <person name="Aerts A."/>
            <person name="Arredondo F.D."/>
            <person name="Baxter L."/>
            <person name="Bensasson D."/>
            <person name="Beynon J.L."/>
            <person name="Chapman J."/>
            <person name="Damasceno C.M."/>
            <person name="Dorrance A.E."/>
            <person name="Dou D."/>
            <person name="Dickerman A.W."/>
            <person name="Dubchak I.L."/>
            <person name="Garbelotto M."/>
            <person name="Gijzen M."/>
            <person name="Gordon S.G."/>
            <person name="Govers F."/>
            <person name="Grunwald N.J."/>
            <person name="Huang W."/>
            <person name="Ivors K.L."/>
            <person name="Jones R.W."/>
            <person name="Kamoun S."/>
            <person name="Krampis K."/>
            <person name="Lamour K.H."/>
            <person name="Lee M.K."/>
            <person name="McDonald W.H."/>
            <person name="Medina M."/>
            <person name="Meijer H.J."/>
            <person name="Nordberg E.K."/>
            <person name="Maclean D.J."/>
            <person name="Ospina-Giraldo M.D."/>
            <person name="Morris P.F."/>
            <person name="Phuntumart V."/>
            <person name="Putnam N.H."/>
            <person name="Rash S."/>
            <person name="Rose J.K."/>
            <person name="Sakihama Y."/>
            <person name="Salamov A.A."/>
            <person name="Savidor A."/>
            <person name="Scheuring C.F."/>
            <person name="Smith B.M."/>
            <person name="Sobral B.W."/>
            <person name="Terry A."/>
            <person name="Torto-Alalibo T.A."/>
            <person name="Win J."/>
            <person name="Xu Z."/>
            <person name="Zhang H."/>
            <person name="Grigoriev I.V."/>
            <person name="Rokhsar D.S."/>
            <person name="Boore J.L."/>
        </authorList>
    </citation>
    <scope>NUCLEOTIDE SEQUENCE [LARGE SCALE GENOMIC DNA]</scope>
    <source>
        <strain evidence="2 3">P6497</strain>
    </source>
</reference>
<evidence type="ECO:0000313" key="3">
    <source>
        <dbReference type="Proteomes" id="UP000002640"/>
    </source>
</evidence>
<gene>
    <name evidence="2" type="ORF">PHYSODRAFT_338912</name>
</gene>
<evidence type="ECO:0000313" key="2">
    <source>
        <dbReference type="EMBL" id="EGZ10243.1"/>
    </source>
</evidence>
<dbReference type="Proteomes" id="UP000002640">
    <property type="component" value="Unassembled WGS sequence"/>
</dbReference>
<dbReference type="EMBL" id="JH159159">
    <property type="protein sequence ID" value="EGZ10243.1"/>
    <property type="molecule type" value="Genomic_DNA"/>
</dbReference>
<dbReference type="AlphaFoldDB" id="G5A3Y3"/>
<name>G5A3Y3_PHYSP</name>